<dbReference type="OrthoDB" id="3628324at2"/>
<proteinExistence type="predicted"/>
<dbReference type="SUPFAM" id="SSF63817">
    <property type="entry name" value="Sortase"/>
    <property type="match status" value="1"/>
</dbReference>
<name>A0A427T756_9PSEU</name>
<keyword evidence="2" id="KW-0472">Membrane</keyword>
<dbReference type="Gene3D" id="2.40.260.10">
    <property type="entry name" value="Sortase"/>
    <property type="match status" value="1"/>
</dbReference>
<dbReference type="AlphaFoldDB" id="A0A427T756"/>
<dbReference type="Proteomes" id="UP000267081">
    <property type="component" value="Unassembled WGS sequence"/>
</dbReference>
<dbReference type="CDD" id="cd05829">
    <property type="entry name" value="Sortase_F"/>
    <property type="match status" value="1"/>
</dbReference>
<sequence length="206" mass="20422">MEQGKVTERPERRSELARPAAAVLAVVAGLGCVLLGVTSVLAPATAVPTGAAAPLPSLGAPASLRIPELGLALDHVLALGHVGGRRAQPGTALGVGWFADGPAPGAPGVAVLSGHAGFGYSAGAFARISALRPGASITVRDFDGHESRFAVVRTALFPPNEPDAALVAPEGAGPQLRLITSDGVYDGAGFSGARVAVYATPAASNP</sequence>
<evidence type="ECO:0000313" key="3">
    <source>
        <dbReference type="EMBL" id="RSD15524.1"/>
    </source>
</evidence>
<dbReference type="InterPro" id="IPR042001">
    <property type="entry name" value="Sortase_F"/>
</dbReference>
<dbReference type="PROSITE" id="PS51257">
    <property type="entry name" value="PROKAR_LIPOPROTEIN"/>
    <property type="match status" value="1"/>
</dbReference>
<organism evidence="3 4">
    <name type="scientific">Amycolatopsis eburnea</name>
    <dbReference type="NCBI Taxonomy" id="2267691"/>
    <lineage>
        <taxon>Bacteria</taxon>
        <taxon>Bacillati</taxon>
        <taxon>Actinomycetota</taxon>
        <taxon>Actinomycetes</taxon>
        <taxon>Pseudonocardiales</taxon>
        <taxon>Pseudonocardiaceae</taxon>
        <taxon>Amycolatopsis</taxon>
    </lineage>
</organism>
<dbReference type="Pfam" id="PF04203">
    <property type="entry name" value="Sortase"/>
    <property type="match status" value="1"/>
</dbReference>
<keyword evidence="2" id="KW-1133">Transmembrane helix</keyword>
<accession>A0A427T756</accession>
<feature type="transmembrane region" description="Helical" evidence="2">
    <location>
        <begin position="21"/>
        <end position="42"/>
    </location>
</feature>
<evidence type="ECO:0000256" key="1">
    <source>
        <dbReference type="ARBA" id="ARBA00022801"/>
    </source>
</evidence>
<keyword evidence="4" id="KW-1185">Reference proteome</keyword>
<dbReference type="InterPro" id="IPR005754">
    <property type="entry name" value="Sortase"/>
</dbReference>
<keyword evidence="2" id="KW-0812">Transmembrane</keyword>
<gene>
    <name evidence="3" type="ORF">EIY87_24495</name>
</gene>
<keyword evidence="1" id="KW-0378">Hydrolase</keyword>
<protein>
    <submittedName>
        <fullName evidence="3">Class F sortase</fullName>
    </submittedName>
</protein>
<dbReference type="InterPro" id="IPR023365">
    <property type="entry name" value="Sortase_dom-sf"/>
</dbReference>
<comment type="caution">
    <text evidence="3">The sequence shown here is derived from an EMBL/GenBank/DDBJ whole genome shotgun (WGS) entry which is preliminary data.</text>
</comment>
<dbReference type="EMBL" id="RSEC01000053">
    <property type="protein sequence ID" value="RSD15524.1"/>
    <property type="molecule type" value="Genomic_DNA"/>
</dbReference>
<dbReference type="GO" id="GO:0016787">
    <property type="term" value="F:hydrolase activity"/>
    <property type="evidence" value="ECO:0007669"/>
    <property type="project" value="UniProtKB-KW"/>
</dbReference>
<evidence type="ECO:0000313" key="4">
    <source>
        <dbReference type="Proteomes" id="UP000267081"/>
    </source>
</evidence>
<evidence type="ECO:0000256" key="2">
    <source>
        <dbReference type="SAM" id="Phobius"/>
    </source>
</evidence>
<reference evidence="3 4" key="1">
    <citation type="submission" date="2018-12" db="EMBL/GenBank/DDBJ databases">
        <title>Amycolatopsis eburnea sp. nov. actinomycete associate with arbuscular mycorrhiza fungal spore.</title>
        <authorList>
            <person name="Lumyong S."/>
            <person name="Chaiya L."/>
        </authorList>
    </citation>
    <scope>NUCLEOTIDE SEQUENCE [LARGE SCALE GENOMIC DNA]</scope>
    <source>
        <strain evidence="3 4">GLM-1</strain>
    </source>
</reference>